<accession>A0ABX0QTX9</accession>
<evidence type="ECO:0000256" key="4">
    <source>
        <dbReference type="ARBA" id="ARBA00023163"/>
    </source>
</evidence>
<dbReference type="PANTHER" id="PTHR30537:SF3">
    <property type="entry name" value="TRANSCRIPTIONAL REGULATORY PROTEIN"/>
    <property type="match status" value="1"/>
</dbReference>
<reference evidence="6 7" key="1">
    <citation type="journal article" date="2019" name="bioRxiv">
        <title>Bacteria contribute to plant secondary compound degradation in a generalist herbivore system.</title>
        <authorList>
            <person name="Francoeur C.B."/>
            <person name="Khadempour L."/>
            <person name="Moreira-Soto R.D."/>
            <person name="Gotting K."/>
            <person name="Book A.J."/>
            <person name="Pinto-Tomas A.A."/>
            <person name="Keefover-Ring K."/>
            <person name="Currie C.R."/>
        </authorList>
    </citation>
    <scope>NUCLEOTIDE SEQUENCE [LARGE SCALE GENOMIC DNA]</scope>
    <source>
        <strain evidence="6 7">Acro-805</strain>
    </source>
</reference>
<sequence length="299" mass="32322">MDKSINWELYRSFLGVYNEGSLSAAARACGGTQPTLGRHIAALEKALNVTLFIHAPQGLIPTAAADALQPFAASIASTVAALERAAAGQQEMSQGVVRVAASEIIALEVLPPMLALLRQNHPGLTVELVVSNQLQDLLQHEADIAVRMVEPEQNPLVMRSVGNVLLGMYATREYLKHHGVPQTLQDLDQHSLIGFDTANAFIRGVAKAYPLLSRESFAFRTNSDPAQLALIRAGAGIGFCQLGIAQRSPELIRLLPEQFCLSLPTWVTMHEDLRDNPLCRIVFDALVSGLLQYVEAAAA</sequence>
<dbReference type="InterPro" id="IPR036388">
    <property type="entry name" value="WH-like_DNA-bd_sf"/>
</dbReference>
<dbReference type="Proteomes" id="UP000780690">
    <property type="component" value="Unassembled WGS sequence"/>
</dbReference>
<dbReference type="Pfam" id="PF00126">
    <property type="entry name" value="HTH_1"/>
    <property type="match status" value="1"/>
</dbReference>
<dbReference type="PROSITE" id="PS50931">
    <property type="entry name" value="HTH_LYSR"/>
    <property type="match status" value="1"/>
</dbReference>
<keyword evidence="7" id="KW-1185">Reference proteome</keyword>
<evidence type="ECO:0000313" key="7">
    <source>
        <dbReference type="Proteomes" id="UP000780690"/>
    </source>
</evidence>
<dbReference type="PANTHER" id="PTHR30537">
    <property type="entry name" value="HTH-TYPE TRANSCRIPTIONAL REGULATOR"/>
    <property type="match status" value="1"/>
</dbReference>
<dbReference type="Pfam" id="PF03466">
    <property type="entry name" value="LysR_substrate"/>
    <property type="match status" value="1"/>
</dbReference>
<protein>
    <submittedName>
        <fullName evidence="6">LysR family transcriptional regulator</fullName>
    </submittedName>
</protein>
<evidence type="ECO:0000313" key="6">
    <source>
        <dbReference type="EMBL" id="NIE99338.1"/>
    </source>
</evidence>
<dbReference type="InterPro" id="IPR005119">
    <property type="entry name" value="LysR_subst-bd"/>
</dbReference>
<dbReference type="EMBL" id="VWXD01000001">
    <property type="protein sequence ID" value="NIE99338.1"/>
    <property type="molecule type" value="Genomic_DNA"/>
</dbReference>
<evidence type="ECO:0000256" key="2">
    <source>
        <dbReference type="ARBA" id="ARBA00023015"/>
    </source>
</evidence>
<evidence type="ECO:0000259" key="5">
    <source>
        <dbReference type="PROSITE" id="PS50931"/>
    </source>
</evidence>
<comment type="similarity">
    <text evidence="1">Belongs to the LysR transcriptional regulatory family.</text>
</comment>
<dbReference type="SUPFAM" id="SSF53850">
    <property type="entry name" value="Periplasmic binding protein-like II"/>
    <property type="match status" value="1"/>
</dbReference>
<proteinExistence type="inferred from homology"/>
<dbReference type="InterPro" id="IPR000847">
    <property type="entry name" value="LysR_HTH_N"/>
</dbReference>
<dbReference type="Gene3D" id="3.40.190.290">
    <property type="match status" value="1"/>
</dbReference>
<feature type="domain" description="HTH lysR-type" evidence="5">
    <location>
        <begin position="5"/>
        <end position="62"/>
    </location>
</feature>
<evidence type="ECO:0000256" key="1">
    <source>
        <dbReference type="ARBA" id="ARBA00009437"/>
    </source>
</evidence>
<gene>
    <name evidence="6" type="ORF">F3J38_04495</name>
</gene>
<dbReference type="RefSeq" id="WP_167135448.1">
    <property type="nucleotide sequence ID" value="NZ_VWXD01000001.1"/>
</dbReference>
<dbReference type="InterPro" id="IPR058163">
    <property type="entry name" value="LysR-type_TF_proteobact-type"/>
</dbReference>
<evidence type="ECO:0000256" key="3">
    <source>
        <dbReference type="ARBA" id="ARBA00023125"/>
    </source>
</evidence>
<organism evidence="6 7">
    <name type="scientific">Candidatus Pantoea formicae</name>
    <dbReference type="NCBI Taxonomy" id="2608355"/>
    <lineage>
        <taxon>Bacteria</taxon>
        <taxon>Pseudomonadati</taxon>
        <taxon>Pseudomonadota</taxon>
        <taxon>Gammaproteobacteria</taxon>
        <taxon>Enterobacterales</taxon>
        <taxon>Erwiniaceae</taxon>
        <taxon>Pantoea</taxon>
    </lineage>
</organism>
<dbReference type="Gene3D" id="1.10.10.10">
    <property type="entry name" value="Winged helix-like DNA-binding domain superfamily/Winged helix DNA-binding domain"/>
    <property type="match status" value="1"/>
</dbReference>
<keyword evidence="2" id="KW-0805">Transcription regulation</keyword>
<keyword evidence="4" id="KW-0804">Transcription</keyword>
<name>A0ABX0QTX9_9GAMM</name>
<keyword evidence="3" id="KW-0238">DNA-binding</keyword>
<dbReference type="InterPro" id="IPR036390">
    <property type="entry name" value="WH_DNA-bd_sf"/>
</dbReference>
<comment type="caution">
    <text evidence="6">The sequence shown here is derived from an EMBL/GenBank/DDBJ whole genome shotgun (WGS) entry which is preliminary data.</text>
</comment>
<dbReference type="SUPFAM" id="SSF46785">
    <property type="entry name" value="Winged helix' DNA-binding domain"/>
    <property type="match status" value="1"/>
</dbReference>